<dbReference type="Proteomes" id="UP000295058">
    <property type="component" value="Unassembled WGS sequence"/>
</dbReference>
<evidence type="ECO:0000313" key="2">
    <source>
        <dbReference type="EMBL" id="OYD21207.1"/>
    </source>
</evidence>
<evidence type="ECO:0000256" key="1">
    <source>
        <dbReference type="SAM" id="SignalP"/>
    </source>
</evidence>
<dbReference type="EMBL" id="NQJF01000018">
    <property type="protein sequence ID" value="OYD21207.1"/>
    <property type="molecule type" value="Genomic_DNA"/>
</dbReference>
<protein>
    <recommendedName>
        <fullName evidence="6">DUF3192 domain-containing protein</fullName>
    </recommendedName>
</protein>
<dbReference type="EMBL" id="SODO01000019">
    <property type="protein sequence ID" value="TDW55294.1"/>
    <property type="molecule type" value="Genomic_DNA"/>
</dbReference>
<keyword evidence="1" id="KW-0732">Signal</keyword>
<dbReference type="PROSITE" id="PS51257">
    <property type="entry name" value="PROKAR_LIPOPROTEIN"/>
    <property type="match status" value="1"/>
</dbReference>
<evidence type="ECO:0008006" key="6">
    <source>
        <dbReference type="Google" id="ProtNLM"/>
    </source>
</evidence>
<accession>A0A235CB48</accession>
<dbReference type="AlphaFoldDB" id="A0A235CB48"/>
<evidence type="ECO:0000313" key="5">
    <source>
        <dbReference type="Proteomes" id="UP000295058"/>
    </source>
</evidence>
<comment type="caution">
    <text evidence="2">The sequence shown here is derived from an EMBL/GenBank/DDBJ whole genome shotgun (WGS) entry which is preliminary data.</text>
</comment>
<dbReference type="RefSeq" id="WP_094279670.1">
    <property type="nucleotide sequence ID" value="NZ_JBLWZI010000007.1"/>
</dbReference>
<dbReference type="Proteomes" id="UP000243640">
    <property type="component" value="Unassembled WGS sequence"/>
</dbReference>
<proteinExistence type="predicted"/>
<keyword evidence="5" id="KW-1185">Reference proteome</keyword>
<sequence length="120" mass="13361">MKLLKLGACIALVTLLSACDHGFEGVYETRADSSNEMMSQLMSDFSGLVGSEQIVIGKDYMEHNGERTYFDDILVRESAGKQYLVFVKDGQEEVWTIVNETTLMKGNGLVNVVMERVADE</sequence>
<evidence type="ECO:0000313" key="3">
    <source>
        <dbReference type="EMBL" id="TDW55294.1"/>
    </source>
</evidence>
<feature type="signal peptide" evidence="1">
    <location>
        <begin position="1"/>
        <end position="18"/>
    </location>
</feature>
<feature type="chain" id="PRO_5012443947" description="DUF3192 domain-containing protein" evidence="1">
    <location>
        <begin position="19"/>
        <end position="120"/>
    </location>
</feature>
<reference evidence="2 4" key="1">
    <citation type="submission" date="2017-08" db="EMBL/GenBank/DDBJ databases">
        <title>Draft Genome Sequence of the Marine Bacterium Oceanimonas baumannii ATCC 700832.</title>
        <authorList>
            <person name="Mcclelland W.D."/>
            <person name="Brennan M.A."/>
            <person name="Trachtenberg A.M."/>
            <person name="Maclea K.S."/>
        </authorList>
    </citation>
    <scope>NUCLEOTIDE SEQUENCE [LARGE SCALE GENOMIC DNA]</scope>
    <source>
        <strain evidence="2 4">ATCC 700832</strain>
    </source>
</reference>
<organism evidence="2 4">
    <name type="scientific">Oceanimonas baumannii</name>
    <dbReference type="NCBI Taxonomy" id="129578"/>
    <lineage>
        <taxon>Bacteria</taxon>
        <taxon>Pseudomonadati</taxon>
        <taxon>Pseudomonadota</taxon>
        <taxon>Gammaproteobacteria</taxon>
        <taxon>Aeromonadales</taxon>
        <taxon>Aeromonadaceae</taxon>
        <taxon>Oceanimonas</taxon>
    </lineage>
</organism>
<dbReference type="OrthoDB" id="5918947at2"/>
<reference evidence="3 5" key="2">
    <citation type="submission" date="2019-03" db="EMBL/GenBank/DDBJ databases">
        <title>Genomic Encyclopedia of Archaeal and Bacterial Type Strains, Phase II (KMG-II): from individual species to whole genera.</title>
        <authorList>
            <person name="Goeker M."/>
        </authorList>
    </citation>
    <scope>NUCLEOTIDE SEQUENCE [LARGE SCALE GENOMIC DNA]</scope>
    <source>
        <strain evidence="3 5">DSM 15594</strain>
    </source>
</reference>
<evidence type="ECO:0000313" key="4">
    <source>
        <dbReference type="Proteomes" id="UP000243640"/>
    </source>
</evidence>
<name>A0A235CB48_9GAMM</name>
<gene>
    <name evidence="2" type="ORF">B6S09_16900</name>
    <name evidence="3" type="ORF">LY04_03400</name>
</gene>